<keyword evidence="3" id="KW-1185">Reference proteome</keyword>
<protein>
    <recommendedName>
        <fullName evidence="4">Lipoprotein</fullName>
    </recommendedName>
</protein>
<name>K6Y7A0_9ALTE</name>
<evidence type="ECO:0008006" key="4">
    <source>
        <dbReference type="Google" id="ProtNLM"/>
    </source>
</evidence>
<organism evidence="2 3">
    <name type="scientific">Aliiglaciecola lipolytica E3</name>
    <dbReference type="NCBI Taxonomy" id="1127673"/>
    <lineage>
        <taxon>Bacteria</taxon>
        <taxon>Pseudomonadati</taxon>
        <taxon>Pseudomonadota</taxon>
        <taxon>Gammaproteobacteria</taxon>
        <taxon>Alteromonadales</taxon>
        <taxon>Alteromonadaceae</taxon>
        <taxon>Aliiglaciecola</taxon>
    </lineage>
</organism>
<evidence type="ECO:0000313" key="3">
    <source>
        <dbReference type="Proteomes" id="UP000006334"/>
    </source>
</evidence>
<gene>
    <name evidence="2" type="ORF">GLIP_1467</name>
</gene>
<proteinExistence type="predicted"/>
<reference evidence="2 3" key="1">
    <citation type="journal article" date="2017" name="Antonie Van Leeuwenhoek">
        <title>Rhizobium rhizosphaerae sp. nov., a novel species isolated from rice rhizosphere.</title>
        <authorList>
            <person name="Zhao J.J."/>
            <person name="Zhang J."/>
            <person name="Zhang R.J."/>
            <person name="Zhang C.W."/>
            <person name="Yin H.Q."/>
            <person name="Zhang X.X."/>
        </authorList>
    </citation>
    <scope>NUCLEOTIDE SEQUENCE [LARGE SCALE GENOMIC DNA]</scope>
    <source>
        <strain evidence="2 3">E3</strain>
    </source>
</reference>
<dbReference type="AlphaFoldDB" id="K6Y7A0"/>
<dbReference type="PROSITE" id="PS51257">
    <property type="entry name" value="PROKAR_LIPOPROTEIN"/>
    <property type="match status" value="1"/>
</dbReference>
<dbReference type="Proteomes" id="UP000006334">
    <property type="component" value="Unassembled WGS sequence"/>
</dbReference>
<feature type="signal peptide" evidence="1">
    <location>
        <begin position="1"/>
        <end position="17"/>
    </location>
</feature>
<feature type="chain" id="PRO_5003899820" description="Lipoprotein" evidence="1">
    <location>
        <begin position="18"/>
        <end position="135"/>
    </location>
</feature>
<keyword evidence="1" id="KW-0732">Signal</keyword>
<evidence type="ECO:0000256" key="1">
    <source>
        <dbReference type="SAM" id="SignalP"/>
    </source>
</evidence>
<dbReference type="EMBL" id="BAEN01000034">
    <property type="protein sequence ID" value="GAC14102.1"/>
    <property type="molecule type" value="Genomic_DNA"/>
</dbReference>
<accession>K6Y7A0</accession>
<sequence>MNRFIVLLLLFAIVSCAKFETAPTRIFDISSGVVDLSIELGGNWDKVCFITPYTDNEGAKEVLGFDFNVEDKSSISILDGITLVIATKGSQVIEYFETPRSNIDFSSLNSGCFSKFNAKFKVVKDNNGWPNVQNT</sequence>
<dbReference type="eggNOG" id="ENOG50333ZU">
    <property type="taxonomic scope" value="Bacteria"/>
</dbReference>
<evidence type="ECO:0000313" key="2">
    <source>
        <dbReference type="EMBL" id="GAC14102.1"/>
    </source>
</evidence>
<comment type="caution">
    <text evidence="2">The sequence shown here is derived from an EMBL/GenBank/DDBJ whole genome shotgun (WGS) entry which is preliminary data.</text>
</comment>